<dbReference type="SMART" id="SM00034">
    <property type="entry name" value="CLECT"/>
    <property type="match status" value="2"/>
</dbReference>
<accession>A0A8B6GAG8</accession>
<proteinExistence type="predicted"/>
<evidence type="ECO:0000313" key="8">
    <source>
        <dbReference type="EMBL" id="VDI61306.1"/>
    </source>
</evidence>
<feature type="region of interest" description="Disordered" evidence="4">
    <location>
        <begin position="519"/>
        <end position="538"/>
    </location>
</feature>
<dbReference type="AlphaFoldDB" id="A0A8B6GAG8"/>
<protein>
    <recommendedName>
        <fullName evidence="7">C-type lectin domain-containing protein</fullName>
    </recommendedName>
</protein>
<sequence length="538" mass="60854">MLLTQYFLGSVLLYCLCHVCVIADSRCPLHWIKIGSHCYRTRYNYAIKTWEDGRHWCQTQEADLAKFDSVQQQDEVKNYGGLLAKEFSFWVGLHLVGEDWKWADNSTVDSSVLMLATKVLIGGHNCIKLDSRNGMLVAECHRKNGVLCQRRAGMQIRCNSADEWQSYGDKCYKVTGNGKKGSWKQAKLYCKTMNATVASPMSPHEQYALYDFVQNNGQKLWIGVHSSDGRFNNQWIWTNRSVLVEGFWEETSSATLLRRQQNECAYINPGSNNWTQSWKSTSCDTRNGNIICEMKAEQLYRNLEYHAERRTWYDAEAVCSARGGLLATRNETYPFDSDAWIAGPIKNSSITTDLCPFVSSTGYSFGDCKALRSFVCNISIIAAPLSNSPTSPAVVAVSILLVIIAILVVLFLVLWLKRRKRKDKKELEVSYPQIEKTNGTLPHDKSKENGTKTETTENMYSHTTSSKPVTNNSNNQNLYDHCTKVPEDTYDHTETTNNGTGKQAADYGCVDLDDDQYKSIDRTTGSKDGTTKSNYNDM</sequence>
<feature type="signal peptide" evidence="6">
    <location>
        <begin position="1"/>
        <end position="23"/>
    </location>
</feature>
<keyword evidence="9" id="KW-1185">Reference proteome</keyword>
<name>A0A8B6GAG8_MYTGA</name>
<dbReference type="PROSITE" id="PS00615">
    <property type="entry name" value="C_TYPE_LECTIN_1"/>
    <property type="match status" value="1"/>
</dbReference>
<dbReference type="PROSITE" id="PS50041">
    <property type="entry name" value="C_TYPE_LECTIN_2"/>
    <property type="match status" value="2"/>
</dbReference>
<reference evidence="8" key="1">
    <citation type="submission" date="2018-11" db="EMBL/GenBank/DDBJ databases">
        <authorList>
            <person name="Alioto T."/>
            <person name="Alioto T."/>
        </authorList>
    </citation>
    <scope>NUCLEOTIDE SEQUENCE</scope>
</reference>
<evidence type="ECO:0000256" key="4">
    <source>
        <dbReference type="SAM" id="MobiDB-lite"/>
    </source>
</evidence>
<keyword evidence="5" id="KW-0812">Transmembrane</keyword>
<dbReference type="Gene3D" id="3.10.100.10">
    <property type="entry name" value="Mannose-Binding Protein A, subunit A"/>
    <property type="match status" value="2"/>
</dbReference>
<evidence type="ECO:0000256" key="2">
    <source>
        <dbReference type="ARBA" id="ARBA00023157"/>
    </source>
</evidence>
<dbReference type="OrthoDB" id="6082003at2759"/>
<dbReference type="PANTHER" id="PTHR46490">
    <property type="entry name" value="C-TYPE LECTIN DOMAIN FAMILY 12 MEMBER A-RELATED"/>
    <property type="match status" value="1"/>
</dbReference>
<dbReference type="PANTHER" id="PTHR46490:SF6">
    <property type="entry name" value="ASIALOGLYCOPROTEIN RECEPTOR 1-LIKE-RELATED"/>
    <property type="match status" value="1"/>
</dbReference>
<feature type="domain" description="C-type lectin" evidence="7">
    <location>
        <begin position="167"/>
        <end position="290"/>
    </location>
</feature>
<dbReference type="CDD" id="cd00037">
    <property type="entry name" value="CLECT"/>
    <property type="match status" value="1"/>
</dbReference>
<dbReference type="GO" id="GO:0030246">
    <property type="term" value="F:carbohydrate binding"/>
    <property type="evidence" value="ECO:0007669"/>
    <property type="project" value="UniProtKB-KW"/>
</dbReference>
<gene>
    <name evidence="8" type="ORF">MGAL_10B051412</name>
</gene>
<evidence type="ECO:0000256" key="5">
    <source>
        <dbReference type="SAM" id="Phobius"/>
    </source>
</evidence>
<dbReference type="InterPro" id="IPR001304">
    <property type="entry name" value="C-type_lectin-like"/>
</dbReference>
<dbReference type="Proteomes" id="UP000596742">
    <property type="component" value="Unassembled WGS sequence"/>
</dbReference>
<evidence type="ECO:0000313" key="9">
    <source>
        <dbReference type="Proteomes" id="UP000596742"/>
    </source>
</evidence>
<organism evidence="8 9">
    <name type="scientific">Mytilus galloprovincialis</name>
    <name type="common">Mediterranean mussel</name>
    <dbReference type="NCBI Taxonomy" id="29158"/>
    <lineage>
        <taxon>Eukaryota</taxon>
        <taxon>Metazoa</taxon>
        <taxon>Spiralia</taxon>
        <taxon>Lophotrochozoa</taxon>
        <taxon>Mollusca</taxon>
        <taxon>Bivalvia</taxon>
        <taxon>Autobranchia</taxon>
        <taxon>Pteriomorphia</taxon>
        <taxon>Mytilida</taxon>
        <taxon>Mytiloidea</taxon>
        <taxon>Mytilidae</taxon>
        <taxon>Mytilinae</taxon>
        <taxon>Mytilus</taxon>
    </lineage>
</organism>
<feature type="chain" id="PRO_5032738215" description="C-type lectin domain-containing protein" evidence="6">
    <location>
        <begin position="24"/>
        <end position="538"/>
    </location>
</feature>
<dbReference type="SUPFAM" id="SSF56436">
    <property type="entry name" value="C-type lectin-like"/>
    <property type="match status" value="3"/>
</dbReference>
<evidence type="ECO:0000256" key="3">
    <source>
        <dbReference type="ARBA" id="ARBA00023180"/>
    </source>
</evidence>
<comment type="caution">
    <text evidence="8">The sequence shown here is derived from an EMBL/GenBank/DDBJ whole genome shotgun (WGS) entry which is preliminary data.</text>
</comment>
<feature type="region of interest" description="Disordered" evidence="4">
    <location>
        <begin position="436"/>
        <end position="474"/>
    </location>
</feature>
<keyword evidence="5" id="KW-1133">Transmembrane helix</keyword>
<evidence type="ECO:0000256" key="1">
    <source>
        <dbReference type="ARBA" id="ARBA00022734"/>
    </source>
</evidence>
<dbReference type="InterPro" id="IPR016186">
    <property type="entry name" value="C-type_lectin-like/link_sf"/>
</dbReference>
<keyword evidence="3" id="KW-0325">Glycoprotein</keyword>
<dbReference type="InterPro" id="IPR018378">
    <property type="entry name" value="C-type_lectin_CS"/>
</dbReference>
<keyword evidence="6" id="KW-0732">Signal</keyword>
<keyword evidence="2" id="KW-1015">Disulfide bond</keyword>
<evidence type="ECO:0000259" key="7">
    <source>
        <dbReference type="PROSITE" id="PS50041"/>
    </source>
</evidence>
<keyword evidence="1" id="KW-0430">Lectin</keyword>
<feature type="compositionally biased region" description="Basic and acidic residues" evidence="4">
    <location>
        <begin position="442"/>
        <end position="455"/>
    </location>
</feature>
<dbReference type="InterPro" id="IPR016187">
    <property type="entry name" value="CTDL_fold"/>
</dbReference>
<dbReference type="Pfam" id="PF00059">
    <property type="entry name" value="Lectin_C"/>
    <property type="match status" value="2"/>
</dbReference>
<feature type="domain" description="C-type lectin" evidence="7">
    <location>
        <begin position="34"/>
        <end position="149"/>
    </location>
</feature>
<feature type="compositionally biased region" description="Polar residues" evidence="4">
    <location>
        <begin position="526"/>
        <end position="538"/>
    </location>
</feature>
<dbReference type="InterPro" id="IPR052309">
    <property type="entry name" value="C-type_Lectin_Domain_Fam1"/>
</dbReference>
<feature type="compositionally biased region" description="Polar residues" evidence="4">
    <location>
        <begin position="459"/>
        <end position="474"/>
    </location>
</feature>
<keyword evidence="5" id="KW-0472">Membrane</keyword>
<feature type="transmembrane region" description="Helical" evidence="5">
    <location>
        <begin position="393"/>
        <end position="416"/>
    </location>
</feature>
<dbReference type="EMBL" id="UYJE01008124">
    <property type="protein sequence ID" value="VDI61306.1"/>
    <property type="molecule type" value="Genomic_DNA"/>
</dbReference>
<evidence type="ECO:0000256" key="6">
    <source>
        <dbReference type="SAM" id="SignalP"/>
    </source>
</evidence>